<evidence type="ECO:0000313" key="3">
    <source>
        <dbReference type="Proteomes" id="UP000245383"/>
    </source>
</evidence>
<name>A0A2T9YWW3_9FUNG</name>
<comment type="caution">
    <text evidence="2">The sequence shown here is derived from an EMBL/GenBank/DDBJ whole genome shotgun (WGS) entry which is preliminary data.</text>
</comment>
<evidence type="ECO:0000256" key="1">
    <source>
        <dbReference type="SAM" id="SignalP"/>
    </source>
</evidence>
<dbReference type="STRING" id="133385.A0A2T9YWW3"/>
<gene>
    <name evidence="2" type="ORF">BB561_000936</name>
</gene>
<feature type="chain" id="PRO_5015489501" description="Extracellular membrane protein CFEM domain-containing protein" evidence="1">
    <location>
        <begin position="20"/>
        <end position="144"/>
    </location>
</feature>
<accession>A0A2T9YWW3</accession>
<reference evidence="2 3" key="1">
    <citation type="journal article" date="2018" name="MBio">
        <title>Comparative Genomics Reveals the Core Gene Toolbox for the Fungus-Insect Symbiosis.</title>
        <authorList>
            <person name="Wang Y."/>
            <person name="Stata M."/>
            <person name="Wang W."/>
            <person name="Stajich J.E."/>
            <person name="White M.M."/>
            <person name="Moncalvo J.M."/>
        </authorList>
    </citation>
    <scope>NUCLEOTIDE SEQUENCE [LARGE SCALE GENOMIC DNA]</scope>
    <source>
        <strain evidence="2 3">SWE-8-4</strain>
    </source>
</reference>
<evidence type="ECO:0008006" key="4">
    <source>
        <dbReference type="Google" id="ProtNLM"/>
    </source>
</evidence>
<organism evidence="2 3">
    <name type="scientific">Smittium simulii</name>
    <dbReference type="NCBI Taxonomy" id="133385"/>
    <lineage>
        <taxon>Eukaryota</taxon>
        <taxon>Fungi</taxon>
        <taxon>Fungi incertae sedis</taxon>
        <taxon>Zoopagomycota</taxon>
        <taxon>Kickxellomycotina</taxon>
        <taxon>Harpellomycetes</taxon>
        <taxon>Harpellales</taxon>
        <taxon>Legeriomycetaceae</taxon>
        <taxon>Smittium</taxon>
    </lineage>
</organism>
<sequence>MKLLTIYTIASTFFFQAFSQGLLSTYPGKEKLIQEIRDELCYPNIKCSPGYLGVDCTILNNKMVDVIGCFLKGKTGKSGKGVSLMGDSENTGKFCNKKAYENHINNVCKKSVAPIQATGVLRESSPRIVDIQKCISKCVDDVLR</sequence>
<protein>
    <recommendedName>
        <fullName evidence="4">Extracellular membrane protein CFEM domain-containing protein</fullName>
    </recommendedName>
</protein>
<dbReference type="Proteomes" id="UP000245383">
    <property type="component" value="Unassembled WGS sequence"/>
</dbReference>
<keyword evidence="1" id="KW-0732">Signal</keyword>
<proteinExistence type="predicted"/>
<dbReference type="AlphaFoldDB" id="A0A2T9YWW3"/>
<feature type="signal peptide" evidence="1">
    <location>
        <begin position="1"/>
        <end position="19"/>
    </location>
</feature>
<dbReference type="EMBL" id="MBFR01000023">
    <property type="protein sequence ID" value="PVU96830.1"/>
    <property type="molecule type" value="Genomic_DNA"/>
</dbReference>
<evidence type="ECO:0000313" key="2">
    <source>
        <dbReference type="EMBL" id="PVU96830.1"/>
    </source>
</evidence>
<keyword evidence="3" id="KW-1185">Reference proteome</keyword>